<evidence type="ECO:0000313" key="4">
    <source>
        <dbReference type="Proteomes" id="UP000193900"/>
    </source>
</evidence>
<dbReference type="OrthoDB" id="7875342at2"/>
<evidence type="ECO:0000256" key="1">
    <source>
        <dbReference type="SAM" id="MobiDB-lite"/>
    </source>
</evidence>
<accession>A0A1Y5U485</accession>
<evidence type="ECO:0000313" key="3">
    <source>
        <dbReference type="EMBL" id="SLN76884.1"/>
    </source>
</evidence>
<name>A0A1Y5U485_9RHOB</name>
<dbReference type="Pfam" id="PF18557">
    <property type="entry name" value="NepR"/>
    <property type="match status" value="1"/>
</dbReference>
<feature type="compositionally biased region" description="Acidic residues" evidence="1">
    <location>
        <begin position="48"/>
        <end position="59"/>
    </location>
</feature>
<dbReference type="Proteomes" id="UP000193900">
    <property type="component" value="Unassembled WGS sequence"/>
</dbReference>
<feature type="domain" description="Anti-sigma factor NepR" evidence="2">
    <location>
        <begin position="16"/>
        <end position="49"/>
    </location>
</feature>
<dbReference type="AlphaFoldDB" id="A0A1Y5U485"/>
<dbReference type="EMBL" id="FWFZ01000046">
    <property type="protein sequence ID" value="SLN76884.1"/>
    <property type="molecule type" value="Genomic_DNA"/>
</dbReference>
<reference evidence="3 4" key="1">
    <citation type="submission" date="2017-03" db="EMBL/GenBank/DDBJ databases">
        <authorList>
            <person name="Afonso C.L."/>
            <person name="Miller P.J."/>
            <person name="Scott M.A."/>
            <person name="Spackman E."/>
            <person name="Goraichik I."/>
            <person name="Dimitrov K.M."/>
            <person name="Suarez D.L."/>
            <person name="Swayne D.E."/>
        </authorList>
    </citation>
    <scope>NUCLEOTIDE SEQUENCE [LARGE SCALE GENOMIC DNA]</scope>
    <source>
        <strain evidence="3 4">CECT 7023</strain>
    </source>
</reference>
<feature type="region of interest" description="Disordered" evidence="1">
    <location>
        <begin position="44"/>
        <end position="74"/>
    </location>
</feature>
<sequence length="74" mass="8138">MSPKSKQPIRPAVVEAQIDDNLRKIFEEDVQEELSEHLKDLVARLGEAEADTPDDDADGTAETANEGSEEEASR</sequence>
<organism evidence="3 4">
    <name type="scientific">Roseisalinus antarcticus</name>
    <dbReference type="NCBI Taxonomy" id="254357"/>
    <lineage>
        <taxon>Bacteria</taxon>
        <taxon>Pseudomonadati</taxon>
        <taxon>Pseudomonadota</taxon>
        <taxon>Alphaproteobacteria</taxon>
        <taxon>Rhodobacterales</taxon>
        <taxon>Roseobacteraceae</taxon>
        <taxon>Roseisalinus</taxon>
    </lineage>
</organism>
<keyword evidence="4" id="KW-1185">Reference proteome</keyword>
<evidence type="ECO:0000259" key="2">
    <source>
        <dbReference type="Pfam" id="PF18557"/>
    </source>
</evidence>
<dbReference type="RefSeq" id="WP_085880968.1">
    <property type="nucleotide sequence ID" value="NZ_FWFZ01000046.1"/>
</dbReference>
<gene>
    <name evidence="3" type="ORF">ROA7023_04264</name>
</gene>
<proteinExistence type="predicted"/>
<protein>
    <recommendedName>
        <fullName evidence="2">Anti-sigma factor NepR domain-containing protein</fullName>
    </recommendedName>
</protein>
<dbReference type="InterPro" id="IPR041649">
    <property type="entry name" value="NepR"/>
</dbReference>